<dbReference type="EMBL" id="JBHSGF010000011">
    <property type="protein sequence ID" value="MFC4556380.1"/>
    <property type="molecule type" value="Genomic_DNA"/>
</dbReference>
<keyword evidence="1" id="KW-0812">Transmembrane</keyword>
<comment type="caution">
    <text evidence="2">The sequence shown here is derived from an EMBL/GenBank/DDBJ whole genome shotgun (WGS) entry which is preliminary data.</text>
</comment>
<gene>
    <name evidence="2" type="ORF">ACFO3F_14090</name>
</gene>
<evidence type="ECO:0000256" key="1">
    <source>
        <dbReference type="SAM" id="Phobius"/>
    </source>
</evidence>
<accession>A0ABV9DEK0</accession>
<keyword evidence="3" id="KW-1185">Reference proteome</keyword>
<feature type="transmembrane region" description="Helical" evidence="1">
    <location>
        <begin position="6"/>
        <end position="28"/>
    </location>
</feature>
<organism evidence="2 3">
    <name type="scientific">Georgenia faecalis</name>
    <dbReference type="NCBI Taxonomy" id="2483799"/>
    <lineage>
        <taxon>Bacteria</taxon>
        <taxon>Bacillati</taxon>
        <taxon>Actinomycetota</taxon>
        <taxon>Actinomycetes</taxon>
        <taxon>Micrococcales</taxon>
        <taxon>Bogoriellaceae</taxon>
        <taxon>Georgenia</taxon>
    </lineage>
</organism>
<name>A0ABV9DEK0_9MICO</name>
<dbReference type="InterPro" id="IPR003425">
    <property type="entry name" value="CCB3/YggT"/>
</dbReference>
<dbReference type="RefSeq" id="WP_122824467.1">
    <property type="nucleotide sequence ID" value="NZ_CP033325.1"/>
</dbReference>
<protein>
    <submittedName>
        <fullName evidence="2">YggT family protein</fullName>
    </submittedName>
</protein>
<feature type="transmembrane region" description="Helical" evidence="1">
    <location>
        <begin position="66"/>
        <end position="91"/>
    </location>
</feature>
<proteinExistence type="predicted"/>
<keyword evidence="1" id="KW-1133">Transmembrane helix</keyword>
<keyword evidence="1" id="KW-0472">Membrane</keyword>
<reference evidence="3" key="1">
    <citation type="journal article" date="2019" name="Int. J. Syst. Evol. Microbiol.">
        <title>The Global Catalogue of Microorganisms (GCM) 10K type strain sequencing project: providing services to taxonomists for standard genome sequencing and annotation.</title>
        <authorList>
            <consortium name="The Broad Institute Genomics Platform"/>
            <consortium name="The Broad Institute Genome Sequencing Center for Infectious Disease"/>
            <person name="Wu L."/>
            <person name="Ma J."/>
        </authorList>
    </citation>
    <scope>NUCLEOTIDE SEQUENCE [LARGE SCALE GENOMIC DNA]</scope>
    <source>
        <strain evidence="3">JCM 3369</strain>
    </source>
</reference>
<sequence>MGTLFSIIYLLLLLYMLALVGRLILSWVQVFARDWRPRGLVLVLAEAVYTLTDPPLRFLRRLIPPLRLGGIALDLGFLLLFVAVSLAMQFAGRLAAM</sequence>
<dbReference type="Pfam" id="PF02325">
    <property type="entry name" value="CCB3_YggT"/>
    <property type="match status" value="1"/>
</dbReference>
<dbReference type="Proteomes" id="UP001595955">
    <property type="component" value="Unassembled WGS sequence"/>
</dbReference>
<evidence type="ECO:0000313" key="2">
    <source>
        <dbReference type="EMBL" id="MFC4556380.1"/>
    </source>
</evidence>
<evidence type="ECO:0000313" key="3">
    <source>
        <dbReference type="Proteomes" id="UP001595955"/>
    </source>
</evidence>